<dbReference type="RefSeq" id="WP_245638008.1">
    <property type="nucleotide sequence ID" value="NZ_AOGK01000006.1"/>
</dbReference>
<reference evidence="2" key="1">
    <citation type="submission" date="2013-01" db="EMBL/GenBank/DDBJ databases">
        <title>Genome draft of Hydrogenophaga taeniospiralis 2K1.</title>
        <authorList>
            <person name="Gomila M."/>
            <person name="Lalucat J."/>
        </authorList>
    </citation>
    <scope>NUCLEOTIDE SEQUENCE</scope>
    <source>
        <strain evidence="2">CCUG 15921</strain>
    </source>
</reference>
<dbReference type="EMBL" id="AOGK01000006">
    <property type="protein sequence ID" value="MDG5975376.1"/>
    <property type="molecule type" value="Genomic_DNA"/>
</dbReference>
<dbReference type="SUPFAM" id="SSF50475">
    <property type="entry name" value="FMN-binding split barrel"/>
    <property type="match status" value="1"/>
</dbReference>
<dbReference type="Proteomes" id="UP001152876">
    <property type="component" value="Unassembled WGS sequence"/>
</dbReference>
<accession>A0A9X4SET0</accession>
<proteinExistence type="predicted"/>
<protein>
    <submittedName>
        <fullName evidence="2">Uncharacterized protein</fullName>
    </submittedName>
</protein>
<comment type="caution">
    <text evidence="2">The sequence shown here is derived from an EMBL/GenBank/DDBJ whole genome shotgun (WGS) entry which is preliminary data.</text>
</comment>
<keyword evidence="3" id="KW-1185">Reference proteome</keyword>
<dbReference type="AlphaFoldDB" id="A0A9X4SET0"/>
<evidence type="ECO:0000313" key="3">
    <source>
        <dbReference type="Proteomes" id="UP001152876"/>
    </source>
</evidence>
<organism evidence="2 3">
    <name type="scientific">Hydrogenophaga taeniospiralis CCUG 15921</name>
    <dbReference type="NCBI Taxonomy" id="1281780"/>
    <lineage>
        <taxon>Bacteria</taxon>
        <taxon>Pseudomonadati</taxon>
        <taxon>Pseudomonadota</taxon>
        <taxon>Betaproteobacteria</taxon>
        <taxon>Burkholderiales</taxon>
        <taxon>Comamonadaceae</taxon>
        <taxon>Hydrogenophaga</taxon>
    </lineage>
</organism>
<dbReference type="Gene3D" id="2.30.110.10">
    <property type="entry name" value="Electron Transport, Fmn-binding Protein, Chain A"/>
    <property type="match status" value="1"/>
</dbReference>
<feature type="region of interest" description="Disordered" evidence="1">
    <location>
        <begin position="147"/>
        <end position="167"/>
    </location>
</feature>
<name>A0A9X4SET0_9BURK</name>
<gene>
    <name evidence="2" type="ORF">H010_08961</name>
</gene>
<sequence>MEHPATPPQLNRDLLDMMARGVSVIVSACGHDLRPSVMRALGSQVSASGDLVTVYLGQRPSAQLLRDVAASGRMAVVFSEPSSHRTVQLKTRRARLREARPEDATVLQRYLLAMQQELDRIGFGPAFVSAMFAHPLDDVVAVEFTPDEAFDQTPGPRAGQPLGGAEA</sequence>
<evidence type="ECO:0000256" key="1">
    <source>
        <dbReference type="SAM" id="MobiDB-lite"/>
    </source>
</evidence>
<evidence type="ECO:0000313" key="2">
    <source>
        <dbReference type="EMBL" id="MDG5975376.1"/>
    </source>
</evidence>
<dbReference type="InterPro" id="IPR012349">
    <property type="entry name" value="Split_barrel_FMN-bd"/>
</dbReference>